<reference key="1">
    <citation type="submission" date="2010-11" db="EMBL/GenBank/DDBJ databases">
        <title>The complete genome of Paludibacter propionicigenes DSM 17365.</title>
        <authorList>
            <consortium name="US DOE Joint Genome Institute (JGI-PGF)"/>
            <person name="Lucas S."/>
            <person name="Copeland A."/>
            <person name="Lapidus A."/>
            <person name="Bruce D."/>
            <person name="Goodwin L."/>
            <person name="Pitluck S."/>
            <person name="Kyrpides N."/>
            <person name="Mavromatis K."/>
            <person name="Ivanova N."/>
            <person name="Munk A.C."/>
            <person name="Brettin T."/>
            <person name="Detter J.C."/>
            <person name="Han C."/>
            <person name="Tapia R."/>
            <person name="Land M."/>
            <person name="Hauser L."/>
            <person name="Markowitz V."/>
            <person name="Cheng J.-F."/>
            <person name="Hugenholtz P."/>
            <person name="Woyke T."/>
            <person name="Wu D."/>
            <person name="Gronow S."/>
            <person name="Wellnitz S."/>
            <person name="Brambilla E."/>
            <person name="Klenk H.-P."/>
            <person name="Eisen J.A."/>
        </authorList>
    </citation>
    <scope>NUCLEOTIDE SEQUENCE</scope>
    <source>
        <strain>WB4</strain>
    </source>
</reference>
<dbReference type="KEGG" id="ppn:Palpr_2874"/>
<proteinExistence type="predicted"/>
<evidence type="ECO:0000313" key="2">
    <source>
        <dbReference type="Proteomes" id="UP000008718"/>
    </source>
</evidence>
<reference evidence="1 2" key="2">
    <citation type="journal article" date="2011" name="Stand. Genomic Sci.">
        <title>Complete genome sequence of Paludibacter propionicigenes type strain (WB4).</title>
        <authorList>
            <person name="Gronow S."/>
            <person name="Munk C."/>
            <person name="Lapidus A."/>
            <person name="Nolan M."/>
            <person name="Lucas S."/>
            <person name="Hammon N."/>
            <person name="Deshpande S."/>
            <person name="Cheng J.F."/>
            <person name="Tapia R."/>
            <person name="Han C."/>
            <person name="Goodwin L."/>
            <person name="Pitluck S."/>
            <person name="Liolios K."/>
            <person name="Ivanova N."/>
            <person name="Mavromatis K."/>
            <person name="Mikhailova N."/>
            <person name="Pati A."/>
            <person name="Chen A."/>
            <person name="Palaniappan K."/>
            <person name="Land M."/>
            <person name="Hauser L."/>
            <person name="Chang Y.J."/>
            <person name="Jeffries C.D."/>
            <person name="Brambilla E."/>
            <person name="Rohde M."/>
            <person name="Goker M."/>
            <person name="Detter J.C."/>
            <person name="Woyke T."/>
            <person name="Bristow J."/>
            <person name="Eisen J.A."/>
            <person name="Markowitz V."/>
            <person name="Hugenholtz P."/>
            <person name="Kyrpides N.C."/>
            <person name="Klenk H.P."/>
        </authorList>
    </citation>
    <scope>NUCLEOTIDE SEQUENCE [LARGE SCALE GENOMIC DNA]</scope>
    <source>
        <strain evidence="2">DSM 17365 / JCM 13257 / WB4</strain>
    </source>
</reference>
<dbReference type="EMBL" id="CP002345">
    <property type="protein sequence ID" value="ADQ81003.1"/>
    <property type="molecule type" value="Genomic_DNA"/>
</dbReference>
<dbReference type="Proteomes" id="UP000008718">
    <property type="component" value="Chromosome"/>
</dbReference>
<protein>
    <recommendedName>
        <fullName evidence="3">Protein involved in gliding motility GldD</fullName>
    </recommendedName>
</protein>
<name>E4T8F9_PALPW</name>
<dbReference type="eggNOG" id="ENOG502ZRB2">
    <property type="taxonomic scope" value="Bacteria"/>
</dbReference>
<dbReference type="AlphaFoldDB" id="E4T8F9"/>
<dbReference type="STRING" id="694427.Palpr_2874"/>
<keyword evidence="2" id="KW-1185">Reference proteome</keyword>
<accession>E4T8F9</accession>
<dbReference type="HOGENOM" id="CLU_118000_0_0_10"/>
<sequence>MKILRYLNICLITLIVGILSSCGEASIPRPYGYFRVELPKHAYRKLDTLDLPYKFDLPLNAKIVERKVNGDKYWIDIVYPKLNASIFCSYKSVNNNLINLLEDTRKIVYKHSVKADGIGEKAFESANKNVHGILYDLQGNTASAVQFILTDSTKHFFRAALYFNNVPNKDSIAPMSKYVREDIVRIMESFEWKK</sequence>
<evidence type="ECO:0000313" key="1">
    <source>
        <dbReference type="EMBL" id="ADQ81003.1"/>
    </source>
</evidence>
<dbReference type="InterPro" id="IPR019850">
    <property type="entry name" value="GldD-like"/>
</dbReference>
<dbReference type="Pfam" id="PF25593">
    <property type="entry name" value="GldD_lipo"/>
    <property type="match status" value="1"/>
</dbReference>
<evidence type="ECO:0008006" key="3">
    <source>
        <dbReference type="Google" id="ProtNLM"/>
    </source>
</evidence>
<dbReference type="RefSeq" id="WP_013446372.1">
    <property type="nucleotide sequence ID" value="NC_014734.1"/>
</dbReference>
<dbReference type="NCBIfam" id="TIGR03512">
    <property type="entry name" value="GldD_lipo"/>
    <property type="match status" value="1"/>
</dbReference>
<gene>
    <name evidence="1" type="ordered locus">Palpr_2874</name>
</gene>
<dbReference type="OrthoDB" id="679501at2"/>
<organism evidence="1 2">
    <name type="scientific">Paludibacter propionicigenes (strain DSM 17365 / JCM 13257 / WB4)</name>
    <dbReference type="NCBI Taxonomy" id="694427"/>
    <lineage>
        <taxon>Bacteria</taxon>
        <taxon>Pseudomonadati</taxon>
        <taxon>Bacteroidota</taxon>
        <taxon>Bacteroidia</taxon>
        <taxon>Bacteroidales</taxon>
        <taxon>Paludibacteraceae</taxon>
        <taxon>Paludibacter</taxon>
    </lineage>
</organism>
<dbReference type="PROSITE" id="PS51257">
    <property type="entry name" value="PROKAR_LIPOPROTEIN"/>
    <property type="match status" value="1"/>
</dbReference>